<organism evidence="1 2">
    <name type="scientific">Moniliophthora roreri</name>
    <name type="common">Frosty pod rot fungus</name>
    <name type="synonym">Monilia roreri</name>
    <dbReference type="NCBI Taxonomy" id="221103"/>
    <lineage>
        <taxon>Eukaryota</taxon>
        <taxon>Fungi</taxon>
        <taxon>Dikarya</taxon>
        <taxon>Basidiomycota</taxon>
        <taxon>Agaricomycotina</taxon>
        <taxon>Agaricomycetes</taxon>
        <taxon>Agaricomycetidae</taxon>
        <taxon>Agaricales</taxon>
        <taxon>Marasmiineae</taxon>
        <taxon>Marasmiaceae</taxon>
        <taxon>Moniliophthora</taxon>
    </lineage>
</organism>
<proteinExistence type="predicted"/>
<dbReference type="AlphaFoldDB" id="A0A0W0FYI8"/>
<protein>
    <submittedName>
        <fullName evidence="1">Uncharacterized protein</fullName>
    </submittedName>
</protein>
<accession>A0A0W0FYI8</accession>
<evidence type="ECO:0000313" key="2">
    <source>
        <dbReference type="Proteomes" id="UP000054988"/>
    </source>
</evidence>
<evidence type="ECO:0000313" key="1">
    <source>
        <dbReference type="EMBL" id="KTB41389.1"/>
    </source>
</evidence>
<reference evidence="1 2" key="1">
    <citation type="submission" date="2015-12" db="EMBL/GenBank/DDBJ databases">
        <title>Draft genome sequence of Moniliophthora roreri, the causal agent of frosty pod rot of cacao.</title>
        <authorList>
            <person name="Aime M.C."/>
            <person name="Diaz-Valderrama J.R."/>
            <person name="Kijpornyongpan T."/>
            <person name="Phillips-Mora W."/>
        </authorList>
    </citation>
    <scope>NUCLEOTIDE SEQUENCE [LARGE SCALE GENOMIC DNA]</scope>
    <source>
        <strain evidence="1 2">MCA 2952</strain>
    </source>
</reference>
<gene>
    <name evidence="1" type="ORF">WG66_6033</name>
</gene>
<dbReference type="EMBL" id="LATX01001470">
    <property type="protein sequence ID" value="KTB41389.1"/>
    <property type="molecule type" value="Genomic_DNA"/>
</dbReference>
<sequence length="32" mass="3686">MSFYMHTTILWVILCIEESKEPPVSTIDLMAS</sequence>
<dbReference type="Proteomes" id="UP000054988">
    <property type="component" value="Unassembled WGS sequence"/>
</dbReference>
<comment type="caution">
    <text evidence="1">The sequence shown here is derived from an EMBL/GenBank/DDBJ whole genome shotgun (WGS) entry which is preliminary data.</text>
</comment>
<name>A0A0W0FYI8_MONRR</name>